<organism evidence="1">
    <name type="scientific">Mesocestoides corti</name>
    <name type="common">Flatworm</name>
    <dbReference type="NCBI Taxonomy" id="53468"/>
    <lineage>
        <taxon>Eukaryota</taxon>
        <taxon>Metazoa</taxon>
        <taxon>Spiralia</taxon>
        <taxon>Lophotrochozoa</taxon>
        <taxon>Platyhelminthes</taxon>
        <taxon>Cestoda</taxon>
        <taxon>Eucestoda</taxon>
        <taxon>Cyclophyllidea</taxon>
        <taxon>Mesocestoididae</taxon>
        <taxon>Mesocestoides</taxon>
    </lineage>
</organism>
<dbReference type="AlphaFoldDB" id="A0A5K3FH19"/>
<sequence length="76" mass="8565">SQNYTSGAFHPNPPRWIRCSLYTTPHSCPSLVGCLYSLHAIGTQIDRGLAEAIVQYVCALRRRHSHYILLLSRALL</sequence>
<proteinExistence type="predicted"/>
<name>A0A5K3FH19_MESCO</name>
<accession>A0A5K3FH19</accession>
<protein>
    <submittedName>
        <fullName evidence="1">Ovule protein</fullName>
    </submittedName>
</protein>
<dbReference type="WBParaSite" id="MCU_008322-RA">
    <property type="protein sequence ID" value="MCU_008322-RA"/>
    <property type="gene ID" value="MCU_008322"/>
</dbReference>
<reference evidence="1" key="1">
    <citation type="submission" date="2019-11" db="UniProtKB">
        <authorList>
            <consortium name="WormBaseParasite"/>
        </authorList>
    </citation>
    <scope>IDENTIFICATION</scope>
</reference>
<evidence type="ECO:0000313" key="1">
    <source>
        <dbReference type="WBParaSite" id="MCU_008322-RA"/>
    </source>
</evidence>